<dbReference type="RefSeq" id="XP_014535836.2">
    <property type="nucleotide sequence ID" value="XM_014680350.2"/>
</dbReference>
<evidence type="ECO:0000256" key="5">
    <source>
        <dbReference type="ARBA" id="ARBA00023004"/>
    </source>
</evidence>
<dbReference type="SUPFAM" id="SSF48264">
    <property type="entry name" value="Cytochrome P450"/>
    <property type="match status" value="1"/>
</dbReference>
<dbReference type="GO" id="GO:0016705">
    <property type="term" value="F:oxidoreductase activity, acting on paired donors, with incorporation or reduction of molecular oxygen"/>
    <property type="evidence" value="ECO:0007669"/>
    <property type="project" value="InterPro"/>
</dbReference>
<evidence type="ECO:0000256" key="2">
    <source>
        <dbReference type="ARBA" id="ARBA00010617"/>
    </source>
</evidence>
<protein>
    <submittedName>
        <fullName evidence="7">Cytochrome P450</fullName>
    </submittedName>
</protein>
<dbReference type="GO" id="GO:0020037">
    <property type="term" value="F:heme binding"/>
    <property type="evidence" value="ECO:0007669"/>
    <property type="project" value="InterPro"/>
</dbReference>
<evidence type="ECO:0000256" key="4">
    <source>
        <dbReference type="ARBA" id="ARBA00023002"/>
    </source>
</evidence>
<evidence type="ECO:0000313" key="7">
    <source>
        <dbReference type="EMBL" id="QQK45678.1"/>
    </source>
</evidence>
<dbReference type="AlphaFoldDB" id="A0A7T6XQR2"/>
<dbReference type="PANTHER" id="PTHR46300">
    <property type="entry name" value="P450, PUTATIVE (EUROFUNG)-RELATED-RELATED"/>
    <property type="match status" value="1"/>
</dbReference>
<evidence type="ECO:0000313" key="8">
    <source>
        <dbReference type="Proteomes" id="UP000595662"/>
    </source>
</evidence>
<dbReference type="InterPro" id="IPR050364">
    <property type="entry name" value="Cytochrome_P450_fung"/>
</dbReference>
<comment type="cofactor">
    <cofactor evidence="1">
        <name>heme</name>
        <dbReference type="ChEBI" id="CHEBI:30413"/>
    </cofactor>
</comment>
<dbReference type="GO" id="GO:0004497">
    <property type="term" value="F:monooxygenase activity"/>
    <property type="evidence" value="ECO:0007669"/>
    <property type="project" value="UniProtKB-KW"/>
</dbReference>
<dbReference type="GO" id="GO:0005506">
    <property type="term" value="F:iron ion binding"/>
    <property type="evidence" value="ECO:0007669"/>
    <property type="project" value="InterPro"/>
</dbReference>
<dbReference type="Proteomes" id="UP000595662">
    <property type="component" value="Chromosome 4"/>
</dbReference>
<dbReference type="InterPro" id="IPR036396">
    <property type="entry name" value="Cyt_P450_sf"/>
</dbReference>
<name>A0A7T6XQR2_PENDI</name>
<proteinExistence type="inferred from homology"/>
<dbReference type="EMBL" id="CP060777">
    <property type="protein sequence ID" value="QQK45678.1"/>
    <property type="molecule type" value="Genomic_DNA"/>
</dbReference>
<dbReference type="KEGG" id="pdp:PDIP_32320"/>
<dbReference type="GeneID" id="26231552"/>
<evidence type="ECO:0000256" key="3">
    <source>
        <dbReference type="ARBA" id="ARBA00022723"/>
    </source>
</evidence>
<keyword evidence="4" id="KW-0560">Oxidoreductase</keyword>
<dbReference type="PANTHER" id="PTHR46300:SF2">
    <property type="entry name" value="CYTOCHROME P450 MONOOXYGENASE ALNH-RELATED"/>
    <property type="match status" value="1"/>
</dbReference>
<evidence type="ECO:0000256" key="6">
    <source>
        <dbReference type="ARBA" id="ARBA00023033"/>
    </source>
</evidence>
<keyword evidence="6" id="KW-0503">Monooxygenase</keyword>
<dbReference type="VEuPathDB" id="FungiDB:PDIP_32320"/>
<organism evidence="7 8">
    <name type="scientific">Penicillium digitatum</name>
    <name type="common">Green mold</name>
    <dbReference type="NCBI Taxonomy" id="36651"/>
    <lineage>
        <taxon>Eukaryota</taxon>
        <taxon>Fungi</taxon>
        <taxon>Dikarya</taxon>
        <taxon>Ascomycota</taxon>
        <taxon>Pezizomycotina</taxon>
        <taxon>Eurotiomycetes</taxon>
        <taxon>Eurotiomycetidae</taxon>
        <taxon>Eurotiales</taxon>
        <taxon>Aspergillaceae</taxon>
        <taxon>Penicillium</taxon>
    </lineage>
</organism>
<accession>A0A7T6XQR2</accession>
<dbReference type="GO" id="GO:0043386">
    <property type="term" value="P:mycotoxin biosynthetic process"/>
    <property type="evidence" value="ECO:0007669"/>
    <property type="project" value="UniProtKB-ARBA"/>
</dbReference>
<dbReference type="Gene3D" id="1.10.630.10">
    <property type="entry name" value="Cytochrome P450"/>
    <property type="match status" value="1"/>
</dbReference>
<reference evidence="7 8" key="1">
    <citation type="submission" date="2020-08" db="EMBL/GenBank/DDBJ databases">
        <title>The completed genome sequence of the pathogenic ascomycete fungus Penicillium digitatum.</title>
        <authorList>
            <person name="Wang M."/>
        </authorList>
    </citation>
    <scope>NUCLEOTIDE SEQUENCE [LARGE SCALE GENOMIC DNA]</scope>
    <source>
        <strain evidence="7 8">PdW03</strain>
    </source>
</reference>
<evidence type="ECO:0000256" key="1">
    <source>
        <dbReference type="ARBA" id="ARBA00001971"/>
    </source>
</evidence>
<keyword evidence="5" id="KW-0408">Iron</keyword>
<gene>
    <name evidence="7" type="ORF">Pdw03_0576</name>
</gene>
<dbReference type="Pfam" id="PF00067">
    <property type="entry name" value="p450"/>
    <property type="match status" value="1"/>
</dbReference>
<dbReference type="InterPro" id="IPR001128">
    <property type="entry name" value="Cyt_P450"/>
</dbReference>
<comment type="similarity">
    <text evidence="2">Belongs to the cytochrome P450 family.</text>
</comment>
<keyword evidence="3" id="KW-0479">Metal-binding</keyword>
<sequence length="220" mass="25018">MDLLLLAPTQLLTILLSSTSTLLLITSLFHAGHRSSELPNGPPTVPLIGNELQVPKSDAQFQFARWAKEHGGGFTLKRYNNTTIVISDQKLIKTLLDKKSNLNLHRPASLVSHLITQSDHLLVMQYGERWRMLQLGATPPVDSFALLRNVLQWMLGNWRYWAVEVGDLMQSLYQAVYDQVKERRQWGVQRDSSMDREVQAQAYAHIDSIVGRDRSPAWSD</sequence>